<comment type="caution">
    <text evidence="1">The sequence shown here is derived from an EMBL/GenBank/DDBJ whole genome shotgun (WGS) entry which is preliminary data.</text>
</comment>
<sequence>MGNKFITVVLIFFSISLHSQNLKILKDSVYVDSGFLIIEELKINSSNEKVNHKVYAITQNTYEVFDKSFVGKPEDRIRMKKDTLSKRILNNTLRESNSGFEHYEIYYDKNKIVSFSIGIQSYGSPWEAIQYYCFDLNNGKRVGVDLFVDKPGLLKKIRKKLKDQDINLPLKPSDLLNFRIIIDKSKSVPDFYFSIFDTKNYRNSGYEEFSVHFQWREIESYIVPVFKKRLLTK</sequence>
<dbReference type="STRING" id="1278819.BHE19_20695"/>
<evidence type="ECO:0000313" key="3">
    <source>
        <dbReference type="Proteomes" id="UP000180252"/>
    </source>
</evidence>
<dbReference type="Proteomes" id="UP000198319">
    <property type="component" value="Unassembled WGS sequence"/>
</dbReference>
<evidence type="ECO:0000313" key="4">
    <source>
        <dbReference type="Proteomes" id="UP000198319"/>
    </source>
</evidence>
<reference evidence="3" key="1">
    <citation type="submission" date="2016-09" db="EMBL/GenBank/DDBJ databases">
        <authorList>
            <person name="Chen S."/>
            <person name="Walker E."/>
        </authorList>
    </citation>
    <scope>NUCLEOTIDE SEQUENCE [LARGE SCALE GENOMIC DNA]</scope>
    <source>
        <strain evidence="3">MSU</strain>
    </source>
</reference>
<dbReference type="OrthoDB" id="1340768at2"/>
<evidence type="ECO:0008006" key="5">
    <source>
        <dbReference type="Google" id="ProtNLM"/>
    </source>
</evidence>
<dbReference type="EMBL" id="MUHG01000039">
    <property type="protein sequence ID" value="OXB14310.1"/>
    <property type="molecule type" value="Genomic_DNA"/>
</dbReference>
<proteinExistence type="predicted"/>
<dbReference type="Proteomes" id="UP000180252">
    <property type="component" value="Unassembled WGS sequence"/>
</dbReference>
<dbReference type="EMBL" id="MIKE01000002">
    <property type="protein sequence ID" value="OHT47297.1"/>
    <property type="molecule type" value="Genomic_DNA"/>
</dbReference>
<dbReference type="RefSeq" id="WP_070905581.1">
    <property type="nucleotide sequence ID" value="NZ_MIKE01000002.1"/>
</dbReference>
<gene>
    <name evidence="2" type="ORF">B0A71_21980</name>
    <name evidence="1" type="ORF">BHE19_20695</name>
</gene>
<name>A0A1S1J9D1_9FLAO</name>
<evidence type="ECO:0000313" key="2">
    <source>
        <dbReference type="EMBL" id="OXB14310.1"/>
    </source>
</evidence>
<protein>
    <recommendedName>
        <fullName evidence="5">DUF4163 domain-containing protein</fullName>
    </recommendedName>
</protein>
<dbReference type="AlphaFoldDB" id="A0A1S1J9D1"/>
<keyword evidence="4" id="KW-1185">Reference proteome</keyword>
<organism evidence="1 3">
    <name type="scientific">Flavobacterium tructae</name>
    <dbReference type="NCBI Taxonomy" id="1114873"/>
    <lineage>
        <taxon>Bacteria</taxon>
        <taxon>Pseudomonadati</taxon>
        <taxon>Bacteroidota</taxon>
        <taxon>Flavobacteriia</taxon>
        <taxon>Flavobacteriales</taxon>
        <taxon>Flavobacteriaceae</taxon>
        <taxon>Flavobacterium</taxon>
    </lineage>
</organism>
<evidence type="ECO:0000313" key="1">
    <source>
        <dbReference type="EMBL" id="OHT47297.1"/>
    </source>
</evidence>
<reference evidence="1" key="2">
    <citation type="submission" date="2016-09" db="EMBL/GenBank/DDBJ databases">
        <authorList>
            <person name="Capua I."/>
            <person name="De Benedictis P."/>
            <person name="Joannis T."/>
            <person name="Lombin L.H."/>
            <person name="Cattoli G."/>
        </authorList>
    </citation>
    <scope>NUCLEOTIDE SEQUENCE [LARGE SCALE GENOMIC DNA]</scope>
    <source>
        <strain evidence="1">MSU</strain>
    </source>
</reference>
<reference evidence="2 4" key="3">
    <citation type="submission" date="2016-11" db="EMBL/GenBank/DDBJ databases">
        <title>Whole genomes of Flavobacteriaceae.</title>
        <authorList>
            <person name="Stine C."/>
            <person name="Li C."/>
            <person name="Tadesse D."/>
        </authorList>
    </citation>
    <scope>NUCLEOTIDE SEQUENCE [LARGE SCALE GENOMIC DNA]</scope>
    <source>
        <strain evidence="2 4">ATCC BAA-2541</strain>
    </source>
</reference>
<accession>A0A1S1J9D1</accession>